<gene>
    <name evidence="6" type="ORF">CXK95_08145</name>
</gene>
<keyword evidence="7" id="KW-1185">Reference proteome</keyword>
<keyword evidence="3" id="KW-0812">Transmembrane</keyword>
<reference evidence="6 7" key="1">
    <citation type="submission" date="2018-01" db="EMBL/GenBank/DDBJ databases">
        <title>Denitrification phenotypes of diverse strains of Pseudomonas stutzeri.</title>
        <authorList>
            <person name="Milligan D.A."/>
            <person name="Bergaust L."/>
            <person name="Bakken L.R."/>
            <person name="Frostegard A."/>
        </authorList>
    </citation>
    <scope>NUCLEOTIDE SEQUENCE [LARGE SCALE GENOMIC DNA]</scope>
    <source>
        <strain evidence="6 7">DSM 50238</strain>
    </source>
</reference>
<sequence>MIGLFLLVAGTHFAALLSPGPDFFLLIRAALLHGRRQADGCAAGIALANLLSMLLVLLALAALPGANGGLWRTLQLVGGGYFCWLGSQALLARRELQLPDGAGDGETGETGGRWRAGFGQGLLASSLNPKLPLFYAGLFGVLREAAVPGWGLALAMAWMAAVVLGWDLALVRLLGHARWRGWLRRRVRTLDRLCGALLLALGGWLLVTAVPR</sequence>
<dbReference type="Proteomes" id="UP000235881">
    <property type="component" value="Unassembled WGS sequence"/>
</dbReference>
<dbReference type="RefSeq" id="WP_102828217.1">
    <property type="nucleotide sequence ID" value="NZ_CP065721.1"/>
</dbReference>
<dbReference type="GO" id="GO:0005886">
    <property type="term" value="C:plasma membrane"/>
    <property type="evidence" value="ECO:0007669"/>
    <property type="project" value="UniProtKB-SubCell"/>
</dbReference>
<dbReference type="GO" id="GO:0015171">
    <property type="term" value="F:amino acid transmembrane transporter activity"/>
    <property type="evidence" value="ECO:0007669"/>
    <property type="project" value="TreeGrafter"/>
</dbReference>
<dbReference type="PANTHER" id="PTHR30086:SF17">
    <property type="entry name" value="LYSE FAMILY TRANSLOCATOR"/>
    <property type="match status" value="1"/>
</dbReference>
<keyword evidence="2" id="KW-1003">Cell membrane</keyword>
<evidence type="ECO:0000313" key="6">
    <source>
        <dbReference type="EMBL" id="PNF77646.1"/>
    </source>
</evidence>
<evidence type="ECO:0000256" key="2">
    <source>
        <dbReference type="ARBA" id="ARBA00022475"/>
    </source>
</evidence>
<accession>A0A4P9E1I4</accession>
<dbReference type="Pfam" id="PF01810">
    <property type="entry name" value="LysE"/>
    <property type="match status" value="1"/>
</dbReference>
<keyword evidence="5" id="KW-0472">Membrane</keyword>
<dbReference type="AlphaFoldDB" id="A0A4P9E1I4"/>
<organism evidence="6 7">
    <name type="scientific">Stutzerimonas degradans</name>
    <dbReference type="NCBI Taxonomy" id="2968968"/>
    <lineage>
        <taxon>Bacteria</taxon>
        <taxon>Pseudomonadati</taxon>
        <taxon>Pseudomonadota</taxon>
        <taxon>Gammaproteobacteria</taxon>
        <taxon>Pseudomonadales</taxon>
        <taxon>Pseudomonadaceae</taxon>
        <taxon>Stutzerimonas</taxon>
    </lineage>
</organism>
<evidence type="ECO:0000256" key="1">
    <source>
        <dbReference type="ARBA" id="ARBA00004651"/>
    </source>
</evidence>
<evidence type="ECO:0000256" key="3">
    <source>
        <dbReference type="ARBA" id="ARBA00022692"/>
    </source>
</evidence>
<dbReference type="InterPro" id="IPR001123">
    <property type="entry name" value="LeuE-type"/>
</dbReference>
<name>A0A4P9E1I4_9GAMM</name>
<dbReference type="EMBL" id="POUK01000002">
    <property type="protein sequence ID" value="PNF77646.1"/>
    <property type="molecule type" value="Genomic_DNA"/>
</dbReference>
<comment type="caution">
    <text evidence="6">The sequence shown here is derived from an EMBL/GenBank/DDBJ whole genome shotgun (WGS) entry which is preliminary data.</text>
</comment>
<dbReference type="PANTHER" id="PTHR30086">
    <property type="entry name" value="ARGININE EXPORTER PROTEIN ARGO"/>
    <property type="match status" value="1"/>
</dbReference>
<keyword evidence="4" id="KW-1133">Transmembrane helix</keyword>
<evidence type="ECO:0000256" key="4">
    <source>
        <dbReference type="ARBA" id="ARBA00022989"/>
    </source>
</evidence>
<proteinExistence type="predicted"/>
<comment type="subcellular location">
    <subcellularLocation>
        <location evidence="1">Cell membrane</location>
        <topology evidence="1">Multi-pass membrane protein</topology>
    </subcellularLocation>
</comment>
<evidence type="ECO:0000313" key="7">
    <source>
        <dbReference type="Proteomes" id="UP000235881"/>
    </source>
</evidence>
<evidence type="ECO:0000256" key="5">
    <source>
        <dbReference type="ARBA" id="ARBA00023136"/>
    </source>
</evidence>
<protein>
    <submittedName>
        <fullName evidence="6">LysE family translocator</fullName>
    </submittedName>
</protein>